<evidence type="ECO:0000256" key="1">
    <source>
        <dbReference type="ARBA" id="ARBA00008520"/>
    </source>
</evidence>
<evidence type="ECO:0000256" key="4">
    <source>
        <dbReference type="SAM" id="MobiDB-lite"/>
    </source>
</evidence>
<sequence length="510" mass="57171">MDDNKQNSDGNQSPSNTEVPKPIFETVPVEGTDVNPLTDDMRPEEIGPNVSATEEMGAGGMTDPEILPSEQPLVYEESKVKYVVIGLGVVVFVIVVVFLFSLFVNARKGGPPKKDIQLVYWGLWEEKEVFDPIIKSYEQKNPGVKISYEKKAPQEYREKLIVRSQKGQGPDIFRFHNTWLPQIRDITAHLPEEVMGGADFEKTFYPIHQKDLKIGTYYYGLPLYIDGLVLVYNESLFKKAGLNTAPSNWDELIEYAGKIQVQGEDGKLITSGIALGTASNTEHFSDIFGLMLLLNGGDLRRLDEPEASGALEAYRRFAELPNNTWDESMPNSIAAFIQQKVAMIIVPSWELITIKTADPDLKLKVVPIPKPPGGKQVSLATYWVEGVSKMSKNQLEAWKFLKYLTEKDTMTKLYENQSATRIFGEPYSRIDLAQLIIQDQYVGAVIKQAEDDVYVSLPLSSNTFDNGLNDEIVRYIENAINGTIKGASYNDALQTAKMGIEQVMGRYKIE</sequence>
<feature type="compositionally biased region" description="Polar residues" evidence="4">
    <location>
        <begin position="7"/>
        <end position="18"/>
    </location>
</feature>
<evidence type="ECO:0000256" key="2">
    <source>
        <dbReference type="ARBA" id="ARBA00022448"/>
    </source>
</evidence>
<dbReference type="InterPro" id="IPR006059">
    <property type="entry name" value="SBP"/>
</dbReference>
<keyword evidence="5" id="KW-0812">Transmembrane</keyword>
<dbReference type="Proteomes" id="UP000177050">
    <property type="component" value="Unassembled WGS sequence"/>
</dbReference>
<dbReference type="CDD" id="cd13585">
    <property type="entry name" value="PBP2_TMBP_like"/>
    <property type="match status" value="1"/>
</dbReference>
<feature type="region of interest" description="Disordered" evidence="4">
    <location>
        <begin position="1"/>
        <end position="44"/>
    </location>
</feature>
<keyword evidence="5" id="KW-1133">Transmembrane helix</keyword>
<dbReference type="GO" id="GO:0055052">
    <property type="term" value="C:ATP-binding cassette (ABC) transporter complex, substrate-binding subunit-containing"/>
    <property type="evidence" value="ECO:0007669"/>
    <property type="project" value="TreeGrafter"/>
</dbReference>
<reference evidence="6 7" key="1">
    <citation type="journal article" date="2016" name="Nat. Commun.">
        <title>Thousands of microbial genomes shed light on interconnected biogeochemical processes in an aquifer system.</title>
        <authorList>
            <person name="Anantharaman K."/>
            <person name="Brown C.T."/>
            <person name="Hug L.A."/>
            <person name="Sharon I."/>
            <person name="Castelle C.J."/>
            <person name="Probst A.J."/>
            <person name="Thomas B.C."/>
            <person name="Singh A."/>
            <person name="Wilkins M.J."/>
            <person name="Karaoz U."/>
            <person name="Brodie E.L."/>
            <person name="Williams K.H."/>
            <person name="Hubbard S.S."/>
            <person name="Banfield J.F."/>
        </authorList>
    </citation>
    <scope>NUCLEOTIDE SEQUENCE [LARGE SCALE GENOMIC DNA]</scope>
</reference>
<comment type="similarity">
    <text evidence="1">Belongs to the bacterial solute-binding protein 1 family.</text>
</comment>
<dbReference type="Gene3D" id="3.40.190.10">
    <property type="entry name" value="Periplasmic binding protein-like II"/>
    <property type="match status" value="1"/>
</dbReference>
<gene>
    <name evidence="6" type="ORF">A3K52_01370</name>
</gene>
<dbReference type="PANTHER" id="PTHR30061:SF50">
    <property type="entry name" value="MALTOSE_MALTODEXTRIN-BINDING PERIPLASMIC PROTEIN"/>
    <property type="match status" value="1"/>
</dbReference>
<proteinExistence type="inferred from homology"/>
<keyword evidence="5" id="KW-0472">Membrane</keyword>
<comment type="caution">
    <text evidence="6">The sequence shown here is derived from an EMBL/GenBank/DDBJ whole genome shotgun (WGS) entry which is preliminary data.</text>
</comment>
<dbReference type="GO" id="GO:0015768">
    <property type="term" value="P:maltose transport"/>
    <property type="evidence" value="ECO:0007669"/>
    <property type="project" value="TreeGrafter"/>
</dbReference>
<dbReference type="Pfam" id="PF01547">
    <property type="entry name" value="SBP_bac_1"/>
    <property type="match status" value="1"/>
</dbReference>
<evidence type="ECO:0000313" key="7">
    <source>
        <dbReference type="Proteomes" id="UP000177050"/>
    </source>
</evidence>
<dbReference type="EMBL" id="MGBR01000001">
    <property type="protein sequence ID" value="OGK73427.1"/>
    <property type="molecule type" value="Genomic_DNA"/>
</dbReference>
<evidence type="ECO:0000256" key="3">
    <source>
        <dbReference type="ARBA" id="ARBA00022729"/>
    </source>
</evidence>
<dbReference type="GO" id="GO:1901982">
    <property type="term" value="F:maltose binding"/>
    <property type="evidence" value="ECO:0007669"/>
    <property type="project" value="TreeGrafter"/>
</dbReference>
<dbReference type="PANTHER" id="PTHR30061">
    <property type="entry name" value="MALTOSE-BINDING PERIPLASMIC PROTEIN"/>
    <property type="match status" value="1"/>
</dbReference>
<name>A0A1F7KZX8_9BACT</name>
<protein>
    <recommendedName>
        <fullName evidence="8">Sugar ABC transporter substrate-binding protein</fullName>
    </recommendedName>
</protein>
<accession>A0A1F7KZX8</accession>
<dbReference type="AlphaFoldDB" id="A0A1F7KZX8"/>
<keyword evidence="3" id="KW-0732">Signal</keyword>
<dbReference type="SUPFAM" id="SSF53850">
    <property type="entry name" value="Periplasmic binding protein-like II"/>
    <property type="match status" value="1"/>
</dbReference>
<dbReference type="GO" id="GO:0042956">
    <property type="term" value="P:maltodextrin transmembrane transport"/>
    <property type="evidence" value="ECO:0007669"/>
    <property type="project" value="TreeGrafter"/>
</dbReference>
<organism evidence="6 7">
    <name type="scientific">Candidatus Roizmanbacteria bacterium RIFOXYD1_FULL_38_12</name>
    <dbReference type="NCBI Taxonomy" id="1802093"/>
    <lineage>
        <taxon>Bacteria</taxon>
        <taxon>Candidatus Roizmaniibacteriota</taxon>
    </lineage>
</organism>
<keyword evidence="2" id="KW-0813">Transport</keyword>
<evidence type="ECO:0000256" key="5">
    <source>
        <dbReference type="SAM" id="Phobius"/>
    </source>
</evidence>
<evidence type="ECO:0008006" key="8">
    <source>
        <dbReference type="Google" id="ProtNLM"/>
    </source>
</evidence>
<feature type="transmembrane region" description="Helical" evidence="5">
    <location>
        <begin position="82"/>
        <end position="104"/>
    </location>
</feature>
<evidence type="ECO:0000313" key="6">
    <source>
        <dbReference type="EMBL" id="OGK73427.1"/>
    </source>
</evidence>